<organism evidence="2 3">
    <name type="scientific">Rhodoferax aquaticus</name>
    <dbReference type="NCBI Taxonomy" id="2527691"/>
    <lineage>
        <taxon>Bacteria</taxon>
        <taxon>Pseudomonadati</taxon>
        <taxon>Pseudomonadota</taxon>
        <taxon>Betaproteobacteria</taxon>
        <taxon>Burkholderiales</taxon>
        <taxon>Comamonadaceae</taxon>
        <taxon>Rhodoferax</taxon>
    </lineage>
</organism>
<keyword evidence="3" id="KW-1185">Reference proteome</keyword>
<feature type="region of interest" description="Disordered" evidence="1">
    <location>
        <begin position="61"/>
        <end position="101"/>
    </location>
</feature>
<evidence type="ECO:0000256" key="1">
    <source>
        <dbReference type="SAM" id="MobiDB-lite"/>
    </source>
</evidence>
<reference evidence="3" key="2">
    <citation type="journal article" date="2020" name="Int. J. Syst. Evol. Microbiol.">
        <title>Genomic insights into a novel species Rhodoferax aquaticus sp. nov., isolated from freshwater.</title>
        <authorList>
            <person name="Li T."/>
            <person name="Zhuo Y."/>
            <person name="Jin C.Z."/>
            <person name="Wu X."/>
            <person name="Ko S.R."/>
            <person name="Jin F.J."/>
            <person name="Ahn C.Y."/>
            <person name="Oh H.M."/>
            <person name="Lee H.G."/>
            <person name="Jin L."/>
        </authorList>
    </citation>
    <scope>NUCLEOTIDE SEQUENCE [LARGE SCALE GENOMIC DNA]</scope>
    <source>
        <strain evidence="3">Gr-4</strain>
    </source>
</reference>
<protein>
    <submittedName>
        <fullName evidence="2">Uncharacterized protein</fullName>
    </submittedName>
</protein>
<feature type="compositionally biased region" description="Basic and acidic residues" evidence="1">
    <location>
        <begin position="76"/>
        <end position="88"/>
    </location>
</feature>
<dbReference type="Proteomes" id="UP000317365">
    <property type="component" value="Chromosome"/>
</dbReference>
<evidence type="ECO:0000313" key="3">
    <source>
        <dbReference type="Proteomes" id="UP000317365"/>
    </source>
</evidence>
<name>A0A515ESU4_9BURK</name>
<reference evidence="3" key="1">
    <citation type="submission" date="2019-02" db="EMBL/GenBank/DDBJ databases">
        <title>Complete genome sequence of Rhodoferax sp. Gr-4.</title>
        <authorList>
            <person name="Jin L."/>
        </authorList>
    </citation>
    <scope>NUCLEOTIDE SEQUENCE [LARGE SCALE GENOMIC DNA]</scope>
    <source>
        <strain evidence="3">Gr-4</strain>
    </source>
</reference>
<feature type="region of interest" description="Disordered" evidence="1">
    <location>
        <begin position="1"/>
        <end position="23"/>
    </location>
</feature>
<dbReference type="RefSeq" id="WP_142812888.1">
    <property type="nucleotide sequence ID" value="NZ_CP036282.1"/>
</dbReference>
<accession>A0A515ESU4</accession>
<sequence>MQLPSVDRNPNVRPAGADLASSAANKVIPVAPVNPSVSVTTAAEPSPSVINLVNQAAKPNQGEPVYTSVADPTAKGNEEATLHRDWTIHRPVPQKVENPPPKPISQVLMDHLRTMWTASASAVQVEQVKNINATPPQTSIEGAAAHIKQQLVYSASKVNKNENI</sequence>
<proteinExistence type="predicted"/>
<dbReference type="AlphaFoldDB" id="A0A515ESU4"/>
<dbReference type="KEGG" id="rhg:EXZ61_17015"/>
<evidence type="ECO:0000313" key="2">
    <source>
        <dbReference type="EMBL" id="QDL55734.1"/>
    </source>
</evidence>
<gene>
    <name evidence="2" type="ORF">EXZ61_17015</name>
</gene>
<dbReference type="EMBL" id="CP036282">
    <property type="protein sequence ID" value="QDL55734.1"/>
    <property type="molecule type" value="Genomic_DNA"/>
</dbReference>